<dbReference type="InterPro" id="IPR050366">
    <property type="entry name" value="BP-dependent_transpt_permease"/>
</dbReference>
<protein>
    <submittedName>
        <fullName evidence="9">ABC transporter permease</fullName>
    </submittedName>
</protein>
<keyword evidence="10" id="KW-1185">Reference proteome</keyword>
<dbReference type="CDD" id="cd06261">
    <property type="entry name" value="TM_PBP2"/>
    <property type="match status" value="1"/>
</dbReference>
<accession>A0ABV4I085</accession>
<dbReference type="Proteomes" id="UP001566476">
    <property type="component" value="Unassembled WGS sequence"/>
</dbReference>
<name>A0ABV4I085_9ACTN</name>
<comment type="similarity">
    <text evidence="7">Belongs to the binding-protein-dependent transport system permease family.</text>
</comment>
<gene>
    <name evidence="9" type="ORF">AB2L28_07480</name>
</gene>
<feature type="domain" description="ABC transmembrane type-1" evidence="8">
    <location>
        <begin position="76"/>
        <end position="261"/>
    </location>
</feature>
<evidence type="ECO:0000256" key="3">
    <source>
        <dbReference type="ARBA" id="ARBA00022475"/>
    </source>
</evidence>
<feature type="transmembrane region" description="Helical" evidence="7">
    <location>
        <begin position="134"/>
        <end position="154"/>
    </location>
</feature>
<dbReference type="EMBL" id="JBGGTQ010000003">
    <property type="protein sequence ID" value="MEZ0492076.1"/>
    <property type="molecule type" value="Genomic_DNA"/>
</dbReference>
<feature type="transmembrane region" description="Helical" evidence="7">
    <location>
        <begin position="201"/>
        <end position="221"/>
    </location>
</feature>
<dbReference type="InterPro" id="IPR000515">
    <property type="entry name" value="MetI-like"/>
</dbReference>
<evidence type="ECO:0000256" key="1">
    <source>
        <dbReference type="ARBA" id="ARBA00004651"/>
    </source>
</evidence>
<keyword evidence="4 7" id="KW-0812">Transmembrane</keyword>
<keyword evidence="5 7" id="KW-1133">Transmembrane helix</keyword>
<keyword evidence="2 7" id="KW-0813">Transport</keyword>
<dbReference type="RefSeq" id="WP_370718124.1">
    <property type="nucleotide sequence ID" value="NZ_JBGGTQ010000003.1"/>
</dbReference>
<dbReference type="Gene3D" id="1.10.3720.10">
    <property type="entry name" value="MetI-like"/>
    <property type="match status" value="1"/>
</dbReference>
<dbReference type="SUPFAM" id="SSF161098">
    <property type="entry name" value="MetI-like"/>
    <property type="match status" value="1"/>
</dbReference>
<evidence type="ECO:0000313" key="9">
    <source>
        <dbReference type="EMBL" id="MEZ0492076.1"/>
    </source>
</evidence>
<keyword evidence="6 7" id="KW-0472">Membrane</keyword>
<organism evidence="9 10">
    <name type="scientific">Kineococcus mangrovi</name>
    <dbReference type="NCBI Taxonomy" id="1660183"/>
    <lineage>
        <taxon>Bacteria</taxon>
        <taxon>Bacillati</taxon>
        <taxon>Actinomycetota</taxon>
        <taxon>Actinomycetes</taxon>
        <taxon>Kineosporiales</taxon>
        <taxon>Kineosporiaceae</taxon>
        <taxon>Kineococcus</taxon>
    </lineage>
</organism>
<dbReference type="PROSITE" id="PS50928">
    <property type="entry name" value="ABC_TM1"/>
    <property type="match status" value="1"/>
</dbReference>
<evidence type="ECO:0000313" key="10">
    <source>
        <dbReference type="Proteomes" id="UP001566476"/>
    </source>
</evidence>
<evidence type="ECO:0000256" key="2">
    <source>
        <dbReference type="ARBA" id="ARBA00022448"/>
    </source>
</evidence>
<evidence type="ECO:0000256" key="7">
    <source>
        <dbReference type="RuleBase" id="RU363032"/>
    </source>
</evidence>
<comment type="caution">
    <text evidence="9">The sequence shown here is derived from an EMBL/GenBank/DDBJ whole genome shotgun (WGS) entry which is preliminary data.</text>
</comment>
<dbReference type="PANTHER" id="PTHR43386:SF25">
    <property type="entry name" value="PEPTIDE ABC TRANSPORTER PERMEASE PROTEIN"/>
    <property type="match status" value="1"/>
</dbReference>
<evidence type="ECO:0000256" key="4">
    <source>
        <dbReference type="ARBA" id="ARBA00022692"/>
    </source>
</evidence>
<feature type="transmembrane region" description="Helical" evidence="7">
    <location>
        <begin position="107"/>
        <end position="128"/>
    </location>
</feature>
<evidence type="ECO:0000259" key="8">
    <source>
        <dbReference type="PROSITE" id="PS50928"/>
    </source>
</evidence>
<dbReference type="PANTHER" id="PTHR43386">
    <property type="entry name" value="OLIGOPEPTIDE TRANSPORT SYSTEM PERMEASE PROTEIN APPC"/>
    <property type="match status" value="1"/>
</dbReference>
<comment type="subcellular location">
    <subcellularLocation>
        <location evidence="1 7">Cell membrane</location>
        <topology evidence="1 7">Multi-pass membrane protein</topology>
    </subcellularLocation>
</comment>
<feature type="transmembrane region" description="Helical" evidence="7">
    <location>
        <begin position="241"/>
        <end position="261"/>
    </location>
</feature>
<sequence length="271" mass="27632">MSRARRTATALLVVGTVVLVAGALTGPWWSPGSPTAPRGLPYLPPGDTSGEGLALGTDGIGRDVWARVLHGGRDVVLVALGATAVSGLLAPVLGTAAAMAGRRSGELLVRVLDVVTVVPALLVLLVLATGWPGSPWALVVGIAVVSVPYSTRIVRAAVTSVLRTGFVEVARARGDSARAVFRYDLLPSVARPLLTDTAIRFVAALHLSATAGFLGLGRGAPAPNWGRMVSDDLPGIELNPFAVLVPAALLVASSLLVGTLADTVADRVGRG</sequence>
<keyword evidence="3" id="KW-1003">Cell membrane</keyword>
<evidence type="ECO:0000256" key="5">
    <source>
        <dbReference type="ARBA" id="ARBA00022989"/>
    </source>
</evidence>
<proteinExistence type="inferred from homology"/>
<evidence type="ECO:0000256" key="6">
    <source>
        <dbReference type="ARBA" id="ARBA00023136"/>
    </source>
</evidence>
<dbReference type="InterPro" id="IPR035906">
    <property type="entry name" value="MetI-like_sf"/>
</dbReference>
<feature type="transmembrane region" description="Helical" evidence="7">
    <location>
        <begin position="75"/>
        <end position="100"/>
    </location>
</feature>
<reference evidence="9 10" key="1">
    <citation type="submission" date="2024-07" db="EMBL/GenBank/DDBJ databases">
        <authorList>
            <person name="Thanompreechachai J."/>
            <person name="Duangmal K."/>
        </authorList>
    </citation>
    <scope>NUCLEOTIDE SEQUENCE [LARGE SCALE GENOMIC DNA]</scope>
    <source>
        <strain evidence="9 10">TBRC 1896</strain>
    </source>
</reference>
<dbReference type="Pfam" id="PF00528">
    <property type="entry name" value="BPD_transp_1"/>
    <property type="match status" value="1"/>
</dbReference>